<dbReference type="RefSeq" id="XP_007917022.1">
    <property type="nucleotide sequence ID" value="XM_007918831.1"/>
</dbReference>
<gene>
    <name evidence="1" type="ORF">UCRPA7_6294</name>
</gene>
<accession>R8BFV2</accession>
<dbReference type="KEGG" id="tmn:UCRPA7_6294"/>
<dbReference type="AlphaFoldDB" id="R8BFV2"/>
<sequence length="156" mass="17752">MAQVQLPPVVDTHGLSSYKDSILVSETEMPYDEKHSIRRPSKQPRYLVVSPYTEQEHLLDLDTLDTENQLLAEALTHMTCLREDYATAPYLETFNWSEIVEHVRELAQARNHTWKETSFYIVAFRSQIPPTTQYGDLGVLDKAAHAEATASGGFLK</sequence>
<dbReference type="PANTHER" id="PTHR36986">
    <property type="entry name" value="UPF0643 PROTEIN PB2B2.08"/>
    <property type="match status" value="1"/>
</dbReference>
<reference evidence="2" key="1">
    <citation type="journal article" date="2013" name="Genome Announc.">
        <title>Draft genome sequence of the ascomycete Phaeoacremonium aleophilum strain UCR-PA7, a causal agent of the esca disease complex in grapevines.</title>
        <authorList>
            <person name="Blanco-Ulate B."/>
            <person name="Rolshausen P."/>
            <person name="Cantu D."/>
        </authorList>
    </citation>
    <scope>NUCLEOTIDE SEQUENCE [LARGE SCALE GENOMIC DNA]</scope>
    <source>
        <strain evidence="2">UCR-PA7</strain>
    </source>
</reference>
<evidence type="ECO:0000313" key="1">
    <source>
        <dbReference type="EMBL" id="EON98191.1"/>
    </source>
</evidence>
<dbReference type="eggNOG" id="ENOG502S1N8">
    <property type="taxonomic scope" value="Eukaryota"/>
</dbReference>
<name>R8BFV2_PHAM7</name>
<dbReference type="Proteomes" id="UP000014074">
    <property type="component" value="Unassembled WGS sequence"/>
</dbReference>
<dbReference type="OrthoDB" id="2140489at2759"/>
<dbReference type="PANTHER" id="PTHR36986:SF1">
    <property type="entry name" value="UPF0643 PROTEIN PB2B2.08"/>
    <property type="match status" value="1"/>
</dbReference>
<organism evidence="1 2">
    <name type="scientific">Phaeoacremonium minimum (strain UCR-PA7)</name>
    <name type="common">Esca disease fungus</name>
    <name type="synonym">Togninia minima</name>
    <dbReference type="NCBI Taxonomy" id="1286976"/>
    <lineage>
        <taxon>Eukaryota</taxon>
        <taxon>Fungi</taxon>
        <taxon>Dikarya</taxon>
        <taxon>Ascomycota</taxon>
        <taxon>Pezizomycotina</taxon>
        <taxon>Sordariomycetes</taxon>
        <taxon>Sordariomycetidae</taxon>
        <taxon>Togniniales</taxon>
        <taxon>Togniniaceae</taxon>
        <taxon>Phaeoacremonium</taxon>
    </lineage>
</organism>
<dbReference type="EMBL" id="KB933230">
    <property type="protein sequence ID" value="EON98191.1"/>
    <property type="molecule type" value="Genomic_DNA"/>
</dbReference>
<proteinExistence type="predicted"/>
<dbReference type="GeneID" id="19326935"/>
<protein>
    <submittedName>
        <fullName evidence="1">Putative upf0643 protein</fullName>
    </submittedName>
</protein>
<dbReference type="HOGENOM" id="CLU_068116_3_0_1"/>
<evidence type="ECO:0000313" key="2">
    <source>
        <dbReference type="Proteomes" id="UP000014074"/>
    </source>
</evidence>
<keyword evidence="2" id="KW-1185">Reference proteome</keyword>